<evidence type="ECO:0000313" key="1">
    <source>
        <dbReference type="EMBL" id="KAF0737819.1"/>
    </source>
</evidence>
<dbReference type="AlphaFoldDB" id="A0A6G0XCF4"/>
<reference evidence="1 2" key="1">
    <citation type="submission" date="2019-07" db="EMBL/GenBank/DDBJ databases">
        <title>Genomics analysis of Aphanomyces spp. identifies a new class of oomycete effector associated with host adaptation.</title>
        <authorList>
            <person name="Gaulin E."/>
        </authorList>
    </citation>
    <scope>NUCLEOTIDE SEQUENCE [LARGE SCALE GENOMIC DNA]</scope>
    <source>
        <strain evidence="1 2">ATCC 201684</strain>
    </source>
</reference>
<gene>
    <name evidence="1" type="ORF">Ae201684_006215</name>
</gene>
<dbReference type="VEuPathDB" id="FungiDB:AeMF1_001321"/>
<dbReference type="EMBL" id="VJMJ01000080">
    <property type="protein sequence ID" value="KAF0737819.1"/>
    <property type="molecule type" value="Genomic_DNA"/>
</dbReference>
<sequence length="232" mass="25765">MEGKSAAVTWTAELELRLIGAYKDQAANAKHIASGGENLRKAGWTAVLGAFTGTSVTTTAQLQAKWRRFKNDWADYSFLQNLSGYGSDLSDERWSELDASRGKLKLSRFREKEFVQWEAMSSVIGDTMATGENIAWVSTLSSAVDDSSDAKDIEHGDLSAAQKRAKILHQLKKNRKRKANAEDPDRTKEARLKALVDISNSLGRLVQLYAAKHNLENPELATAEQQEDIHEL</sequence>
<evidence type="ECO:0000313" key="2">
    <source>
        <dbReference type="Proteomes" id="UP000481153"/>
    </source>
</evidence>
<keyword evidence="2" id="KW-1185">Reference proteome</keyword>
<evidence type="ECO:0008006" key="3">
    <source>
        <dbReference type="Google" id="ProtNLM"/>
    </source>
</evidence>
<name>A0A6G0XCF4_9STRA</name>
<organism evidence="1 2">
    <name type="scientific">Aphanomyces euteiches</name>
    <dbReference type="NCBI Taxonomy" id="100861"/>
    <lineage>
        <taxon>Eukaryota</taxon>
        <taxon>Sar</taxon>
        <taxon>Stramenopiles</taxon>
        <taxon>Oomycota</taxon>
        <taxon>Saprolegniomycetes</taxon>
        <taxon>Saprolegniales</taxon>
        <taxon>Verrucalvaceae</taxon>
        <taxon>Aphanomyces</taxon>
    </lineage>
</organism>
<accession>A0A6G0XCF4</accession>
<protein>
    <recommendedName>
        <fullName evidence="3">Myb/SANT-like domain-containing protein</fullName>
    </recommendedName>
</protein>
<dbReference type="Proteomes" id="UP000481153">
    <property type="component" value="Unassembled WGS sequence"/>
</dbReference>
<proteinExistence type="predicted"/>
<comment type="caution">
    <text evidence="1">The sequence shown here is derived from an EMBL/GenBank/DDBJ whole genome shotgun (WGS) entry which is preliminary data.</text>
</comment>